<organism evidence="2">
    <name type="scientific">marine sediment metagenome</name>
    <dbReference type="NCBI Taxonomy" id="412755"/>
    <lineage>
        <taxon>unclassified sequences</taxon>
        <taxon>metagenomes</taxon>
        <taxon>ecological metagenomes</taxon>
    </lineage>
</organism>
<evidence type="ECO:0000256" key="1">
    <source>
        <dbReference type="SAM" id="Coils"/>
    </source>
</evidence>
<evidence type="ECO:0000313" key="2">
    <source>
        <dbReference type="EMBL" id="GAH76735.1"/>
    </source>
</evidence>
<protein>
    <submittedName>
        <fullName evidence="2">Uncharacterized protein</fullName>
    </submittedName>
</protein>
<reference evidence="2" key="1">
    <citation type="journal article" date="2014" name="Front. Microbiol.">
        <title>High frequency of phylogenetically diverse reductive dehalogenase-homologous genes in deep subseafloor sedimentary metagenomes.</title>
        <authorList>
            <person name="Kawai M."/>
            <person name="Futagami T."/>
            <person name="Toyoda A."/>
            <person name="Takaki Y."/>
            <person name="Nishi S."/>
            <person name="Hori S."/>
            <person name="Arai W."/>
            <person name="Tsubouchi T."/>
            <person name="Morono Y."/>
            <person name="Uchiyama I."/>
            <person name="Ito T."/>
            <person name="Fujiyama A."/>
            <person name="Inagaki F."/>
            <person name="Takami H."/>
        </authorList>
    </citation>
    <scope>NUCLEOTIDE SEQUENCE</scope>
    <source>
        <strain evidence="2">Expedition CK06-06</strain>
    </source>
</reference>
<dbReference type="AlphaFoldDB" id="X1J5D9"/>
<dbReference type="EMBL" id="BARU01042899">
    <property type="protein sequence ID" value="GAH76735.1"/>
    <property type="molecule type" value="Genomic_DNA"/>
</dbReference>
<sequence length="166" mass="20984">MNREEKYEQALEFEREIERWKKDMDDWYFSVKEEDERDSMLFYIRKDYIKEIDRKHKKLAEFFQKEKNKMEQELNVKIDLKETTIIKKQKKSLNREIKALRREIERYEERIYKSSDEFYHEVYIIGLREKLREVQINPNEVLYEREDKKFYFFKKRGTGELVRVRK</sequence>
<proteinExistence type="predicted"/>
<gene>
    <name evidence="2" type="ORF">S03H2_65806</name>
</gene>
<keyword evidence="1" id="KW-0175">Coiled coil</keyword>
<name>X1J5D9_9ZZZZ</name>
<feature type="non-terminal residue" evidence="2">
    <location>
        <position position="166"/>
    </location>
</feature>
<feature type="coiled-coil region" evidence="1">
    <location>
        <begin position="83"/>
        <end position="117"/>
    </location>
</feature>
<comment type="caution">
    <text evidence="2">The sequence shown here is derived from an EMBL/GenBank/DDBJ whole genome shotgun (WGS) entry which is preliminary data.</text>
</comment>
<accession>X1J5D9</accession>